<feature type="compositionally biased region" description="Polar residues" evidence="1">
    <location>
        <begin position="270"/>
        <end position="296"/>
    </location>
</feature>
<keyword evidence="5" id="KW-1185">Reference proteome</keyword>
<dbReference type="Pfam" id="PF14951">
    <property type="entry name" value="DUF4503"/>
    <property type="match status" value="1"/>
</dbReference>
<feature type="domain" description="DUF4503" evidence="3">
    <location>
        <begin position="615"/>
        <end position="1028"/>
    </location>
</feature>
<feature type="region of interest" description="Disordered" evidence="1">
    <location>
        <begin position="1"/>
        <end position="199"/>
    </location>
</feature>
<accession>A0A8K0A6X1</accession>
<feature type="compositionally biased region" description="Polar residues" evidence="1">
    <location>
        <begin position="482"/>
        <end position="502"/>
    </location>
</feature>
<dbReference type="OrthoDB" id="1914453at2759"/>
<feature type="compositionally biased region" description="Polar residues" evidence="1">
    <location>
        <begin position="177"/>
        <end position="193"/>
    </location>
</feature>
<feature type="compositionally biased region" description="Basic and acidic residues" evidence="1">
    <location>
        <begin position="319"/>
        <end position="328"/>
    </location>
</feature>
<dbReference type="GO" id="GO:0000228">
    <property type="term" value="C:nuclear chromosome"/>
    <property type="evidence" value="ECO:0007669"/>
    <property type="project" value="TreeGrafter"/>
</dbReference>
<dbReference type="GO" id="GO:0000724">
    <property type="term" value="P:double-strand break repair via homologous recombination"/>
    <property type="evidence" value="ECO:0007669"/>
    <property type="project" value="TreeGrafter"/>
</dbReference>
<organism evidence="4 5">
    <name type="scientific">Branchiostoma lanceolatum</name>
    <name type="common">Common lancelet</name>
    <name type="synonym">Amphioxus lanceolatum</name>
    <dbReference type="NCBI Taxonomy" id="7740"/>
    <lineage>
        <taxon>Eukaryota</taxon>
        <taxon>Metazoa</taxon>
        <taxon>Chordata</taxon>
        <taxon>Cephalochordata</taxon>
        <taxon>Leptocardii</taxon>
        <taxon>Amphioxiformes</taxon>
        <taxon>Branchiostomatidae</taxon>
        <taxon>Branchiostoma</taxon>
    </lineage>
</organism>
<dbReference type="InterPro" id="IPR028032">
    <property type="entry name" value="DUF4503"/>
</dbReference>
<feature type="domain" description="DUF4502" evidence="2">
    <location>
        <begin position="216"/>
        <end position="438"/>
    </location>
</feature>
<protein>
    <submittedName>
        <fullName evidence="4">SPIDR protein</fullName>
    </submittedName>
</protein>
<feature type="compositionally biased region" description="Basic and acidic residues" evidence="1">
    <location>
        <begin position="12"/>
        <end position="32"/>
    </location>
</feature>
<sequence>MYKKRKNPSSNKLKEFPSFDSFHEETVTHDQHGQGFRSSASTSTKRLHNEWSKAGEGFAGFSVDPEPHDRAHSRKRPRIGSQEQPGACSQERNPNTLEDIPIEWSESEDEAEQEADSLSDIIPLSPVQSTSQEGDNIISSSDQSDAVLPAQPQISQLESSTISHHSQSEPTPPIIDQSGSTSPSIIASPSNPKSIGRHTIPRVLGHSRAKRFSHIRTPQSCAKVQSSVIQKLLLQKTEITAEDAEISDYESASSDEADGGKAASPLEAGTGSSVSISTPDPSPANPLSATKGSPKTGSDWLKKVQWQVSSPKDGDNEEEPRGPLDSTRKGKKFVRGGLAEQLQRLQSRERASITFWNHKVANSTFDPSDQKTCLLVKVLSSCVECSVHITKCRTLSGHILLDDPESPYVSVLFNKQTAQQLGLQPGNTVAIYPPWQKLSIPGHDHPFLLCTYYCQTVAESTTDSQENLEVEQSEIRGPAPSLVTNLSPQKVQSKHSMLTSTRKSLRPSNLFPGTSTEEEAGTATNEDSTAGNNRLYSLRTGQERHPAVRSFLEAIEGLAGRASAGLHVVATVQRVWCQRHQATLGQQALLLRTAKSQTSVAEPTPELRWHLLLEDGHGVFCELQVPTVLLQEEGWAACLHGGEGKEWVFSGLRVTQRANRSRMPTLFSLIDSVWSDSTARESWASQQDSEQSEASVGIPTCLPPSFCYLVSARPGESRVEPSGDNLSGSLREEREKSKDSSSVSAVYKSTQVVTLAASEETAADSARISLYVKLRFWRSQPSEDTNATIETGHVLFVWDGSTTDSSQQYSKVNVRQSCVIPEQVLNLIKQPGVNLFLKDILWERGRVLTADVCSVLHQACPEVVGTEWWQQVTPPHVWNSLSAAATPGLQVITSTTNLHSLVHVQGQILSVDEDTAFSWPECDTCGNNKLIEQGSSLQCPTCDKTVTEPLTRMSLEVYVDCPSLKKSGIVKIKLLQDSIQQLLSNQQADDEGYELQAVLGQELRSVDGFLSSISRDPTGERVLMVEEIPQLQDGKATSES</sequence>
<feature type="compositionally biased region" description="Polar residues" evidence="1">
    <location>
        <begin position="152"/>
        <end position="169"/>
    </location>
</feature>
<dbReference type="InterPro" id="IPR028026">
    <property type="entry name" value="DUF4502"/>
</dbReference>
<evidence type="ECO:0000256" key="1">
    <source>
        <dbReference type="SAM" id="MobiDB-lite"/>
    </source>
</evidence>
<evidence type="ECO:0000313" key="4">
    <source>
        <dbReference type="EMBL" id="CAH1270195.1"/>
    </source>
</evidence>
<evidence type="ECO:0000313" key="5">
    <source>
        <dbReference type="Proteomes" id="UP000838412"/>
    </source>
</evidence>
<dbReference type="PANTHER" id="PTHR34347:SF1">
    <property type="entry name" value="DNA REPAIR-SCAFFOLDING PROTEIN"/>
    <property type="match status" value="1"/>
</dbReference>
<evidence type="ECO:0000259" key="2">
    <source>
        <dbReference type="Pfam" id="PF14950"/>
    </source>
</evidence>
<dbReference type="InterPro" id="IPR012340">
    <property type="entry name" value="NA-bd_OB-fold"/>
</dbReference>
<feature type="region of interest" description="Disordered" evidence="1">
    <location>
        <begin position="464"/>
        <end position="532"/>
    </location>
</feature>
<dbReference type="EMBL" id="OV696692">
    <property type="protein sequence ID" value="CAH1270195.1"/>
    <property type="molecule type" value="Genomic_DNA"/>
</dbReference>
<feature type="compositionally biased region" description="Acidic residues" evidence="1">
    <location>
        <begin position="246"/>
        <end position="257"/>
    </location>
</feature>
<dbReference type="GO" id="GO:0005654">
    <property type="term" value="C:nucleoplasm"/>
    <property type="evidence" value="ECO:0007669"/>
    <property type="project" value="TreeGrafter"/>
</dbReference>
<feature type="compositionally biased region" description="Polar residues" evidence="1">
    <location>
        <begin position="126"/>
        <end position="144"/>
    </location>
</feature>
<gene>
    <name evidence="4" type="primary">SPIDR</name>
    <name evidence="4" type="ORF">BLAG_LOCUS22578</name>
</gene>
<evidence type="ECO:0000259" key="3">
    <source>
        <dbReference type="Pfam" id="PF14951"/>
    </source>
</evidence>
<feature type="region of interest" description="Disordered" evidence="1">
    <location>
        <begin position="246"/>
        <end position="331"/>
    </location>
</feature>
<feature type="compositionally biased region" description="Basic and acidic residues" evidence="1">
    <location>
        <begin position="730"/>
        <end position="739"/>
    </location>
</feature>
<dbReference type="Gene3D" id="2.40.50.140">
    <property type="entry name" value="Nucleic acid-binding proteins"/>
    <property type="match status" value="1"/>
</dbReference>
<name>A0A8K0A6X1_BRALA</name>
<dbReference type="AlphaFoldDB" id="A0A8K0A6X1"/>
<dbReference type="InterPro" id="IPR053054">
    <property type="entry name" value="DNA_repair-scaffolding"/>
</dbReference>
<feature type="compositionally biased region" description="Acidic residues" evidence="1">
    <location>
        <begin position="105"/>
        <end position="117"/>
    </location>
</feature>
<dbReference type="GO" id="GO:0070202">
    <property type="term" value="P:regulation of establishment of protein localization to chromosome"/>
    <property type="evidence" value="ECO:0007669"/>
    <property type="project" value="TreeGrafter"/>
</dbReference>
<proteinExistence type="predicted"/>
<dbReference type="Proteomes" id="UP000838412">
    <property type="component" value="Chromosome 7"/>
</dbReference>
<dbReference type="Pfam" id="PF14950">
    <property type="entry name" value="DUF4502"/>
    <property type="match status" value="1"/>
</dbReference>
<feature type="region of interest" description="Disordered" evidence="1">
    <location>
        <begin position="715"/>
        <end position="742"/>
    </location>
</feature>
<dbReference type="PANTHER" id="PTHR34347">
    <property type="entry name" value="DNA REPAIR-SCAFFOLDING PROTEIN SPIDR"/>
    <property type="match status" value="1"/>
</dbReference>
<reference evidence="4" key="1">
    <citation type="submission" date="2022-01" db="EMBL/GenBank/DDBJ databases">
        <authorList>
            <person name="Braso-Vives M."/>
        </authorList>
    </citation>
    <scope>NUCLEOTIDE SEQUENCE</scope>
</reference>
<dbReference type="SUPFAM" id="SSF50249">
    <property type="entry name" value="Nucleic acid-binding proteins"/>
    <property type="match status" value="1"/>
</dbReference>